<organism evidence="1 2">
    <name type="scientific">Vitis vinifera</name>
    <name type="common">Grape</name>
    <dbReference type="NCBI Taxonomy" id="29760"/>
    <lineage>
        <taxon>Eukaryota</taxon>
        <taxon>Viridiplantae</taxon>
        <taxon>Streptophyta</taxon>
        <taxon>Embryophyta</taxon>
        <taxon>Tracheophyta</taxon>
        <taxon>Spermatophyta</taxon>
        <taxon>Magnoliopsida</taxon>
        <taxon>eudicotyledons</taxon>
        <taxon>Gunneridae</taxon>
        <taxon>Pentapetalae</taxon>
        <taxon>rosids</taxon>
        <taxon>Vitales</taxon>
        <taxon>Vitaceae</taxon>
        <taxon>Viteae</taxon>
        <taxon>Vitis</taxon>
    </lineage>
</organism>
<proteinExistence type="predicted"/>
<dbReference type="Proteomes" id="UP000288805">
    <property type="component" value="Unassembled WGS sequence"/>
</dbReference>
<sequence>MIDGDEDVVVMLQKPCSFGLPGPKAELVQLLSARVVIAATSTFRCGPKMINELWVPLMVGENREIIHNGDRPMWMNRVSPRSMDLMHAAQYGKDNQIPQKGTALIEEKDYGLHYLETYNQNQFSCSHTPIGSGIGFLYTILNKELNVTVMVWLACFRRDQPDHSCFNIMVPYLLQDKDGLGHCGTRISFSVGNGRRVRFGGIGGWGFSFECVLALTIDKEAWVVDIWNPLAKGFKGDETLGHELVLHILYHLHALMISDSVEHSSFAAVVYEKFLLAVVKSLLEKLPASDKSFSKLLGEVPLLPDSALKLLDDLCSSDVTDQHGKVLRDRERVTQGLGAVWSLILGRPLNRQACLNIALKADNFWKKYDAITCQKKQC</sequence>
<reference evidence="1 2" key="1">
    <citation type="journal article" date="2018" name="PLoS Genet.">
        <title>Population sequencing reveals clonal diversity and ancestral inbreeding in the grapevine cultivar Chardonnay.</title>
        <authorList>
            <person name="Roach M.J."/>
            <person name="Johnson D.L."/>
            <person name="Bohlmann J."/>
            <person name="van Vuuren H.J."/>
            <person name="Jones S.J."/>
            <person name="Pretorius I.S."/>
            <person name="Schmidt S.A."/>
            <person name="Borneman A.R."/>
        </authorList>
    </citation>
    <scope>NUCLEOTIDE SEQUENCE [LARGE SCALE GENOMIC DNA]</scope>
    <source>
        <strain evidence="2">cv. Chardonnay</strain>
        <tissue evidence="1">Leaf</tissue>
    </source>
</reference>
<dbReference type="PANTHER" id="PTHR47184">
    <property type="entry name" value="PHOSPHATIDYLINOSITOL 3-AND 4-KINASE FAMILY PROTEIN-RELATED"/>
    <property type="match status" value="1"/>
</dbReference>
<dbReference type="AlphaFoldDB" id="A0A438F8A7"/>
<accession>A0A438F8A7</accession>
<dbReference type="PANTHER" id="PTHR47184:SF3">
    <property type="entry name" value="PHOSPHATIDYLINOSITOL 3-AND 4-KINASE FAMILY PROTEIN-RELATED"/>
    <property type="match status" value="1"/>
</dbReference>
<evidence type="ECO:0000313" key="1">
    <source>
        <dbReference type="EMBL" id="RVW56245.1"/>
    </source>
</evidence>
<dbReference type="OrthoDB" id="331600at2759"/>
<protein>
    <submittedName>
        <fullName evidence="1">Uncharacterized protein</fullName>
    </submittedName>
</protein>
<name>A0A438F8A7_VITVI</name>
<comment type="caution">
    <text evidence="1">The sequence shown here is derived from an EMBL/GenBank/DDBJ whole genome shotgun (WGS) entry which is preliminary data.</text>
</comment>
<dbReference type="EMBL" id="QGNW01001091">
    <property type="protein sequence ID" value="RVW56245.1"/>
    <property type="molecule type" value="Genomic_DNA"/>
</dbReference>
<evidence type="ECO:0000313" key="2">
    <source>
        <dbReference type="Proteomes" id="UP000288805"/>
    </source>
</evidence>
<gene>
    <name evidence="1" type="ORF">CK203_092251</name>
</gene>